<sequence>MKESMLLRVVPQSLQHYKEIVPLVVGVLLRGTHIAARVAQLRILHCTCELTGGGALAEGVILKHVNLGFSIMFILH</sequence>
<gene>
    <name evidence="1" type="ORF">GSCOC_T00029186001</name>
</gene>
<dbReference type="Gramene" id="CDO99556">
    <property type="protein sequence ID" value="CDO99556"/>
    <property type="gene ID" value="GSCOC_T00029186001"/>
</dbReference>
<name>A0A068TTH0_COFCA</name>
<dbReference type="EMBL" id="HG739088">
    <property type="protein sequence ID" value="CDO99556.1"/>
    <property type="molecule type" value="Genomic_DNA"/>
</dbReference>
<keyword evidence="2" id="KW-1185">Reference proteome</keyword>
<proteinExistence type="predicted"/>
<evidence type="ECO:0000313" key="1">
    <source>
        <dbReference type="EMBL" id="CDO99556.1"/>
    </source>
</evidence>
<evidence type="ECO:0000313" key="2">
    <source>
        <dbReference type="Proteomes" id="UP000295252"/>
    </source>
</evidence>
<dbReference type="InParanoid" id="A0A068TTH0"/>
<reference evidence="2" key="1">
    <citation type="journal article" date="2014" name="Science">
        <title>The coffee genome provides insight into the convergent evolution of caffeine biosynthesis.</title>
        <authorList>
            <person name="Denoeud F."/>
            <person name="Carretero-Paulet L."/>
            <person name="Dereeper A."/>
            <person name="Droc G."/>
            <person name="Guyot R."/>
            <person name="Pietrella M."/>
            <person name="Zheng C."/>
            <person name="Alberti A."/>
            <person name="Anthony F."/>
            <person name="Aprea G."/>
            <person name="Aury J.M."/>
            <person name="Bento P."/>
            <person name="Bernard M."/>
            <person name="Bocs S."/>
            <person name="Campa C."/>
            <person name="Cenci A."/>
            <person name="Combes M.C."/>
            <person name="Crouzillat D."/>
            <person name="Da Silva C."/>
            <person name="Daddiego L."/>
            <person name="De Bellis F."/>
            <person name="Dussert S."/>
            <person name="Garsmeur O."/>
            <person name="Gayraud T."/>
            <person name="Guignon V."/>
            <person name="Jahn K."/>
            <person name="Jamilloux V."/>
            <person name="Joet T."/>
            <person name="Labadie K."/>
            <person name="Lan T."/>
            <person name="Leclercq J."/>
            <person name="Lepelley M."/>
            <person name="Leroy T."/>
            <person name="Li L.T."/>
            <person name="Librado P."/>
            <person name="Lopez L."/>
            <person name="Munoz A."/>
            <person name="Noel B."/>
            <person name="Pallavicini A."/>
            <person name="Perrotta G."/>
            <person name="Poncet V."/>
            <person name="Pot D."/>
            <person name="Priyono X."/>
            <person name="Rigoreau M."/>
            <person name="Rouard M."/>
            <person name="Rozas J."/>
            <person name="Tranchant-Dubreuil C."/>
            <person name="VanBuren R."/>
            <person name="Zhang Q."/>
            <person name="Andrade A.C."/>
            <person name="Argout X."/>
            <person name="Bertrand B."/>
            <person name="de Kochko A."/>
            <person name="Graziosi G."/>
            <person name="Henry R.J."/>
            <person name="Jayarama X."/>
            <person name="Ming R."/>
            <person name="Nagai C."/>
            <person name="Rounsley S."/>
            <person name="Sankoff D."/>
            <person name="Giuliano G."/>
            <person name="Albert V.A."/>
            <person name="Wincker P."/>
            <person name="Lashermes P."/>
        </authorList>
    </citation>
    <scope>NUCLEOTIDE SEQUENCE [LARGE SCALE GENOMIC DNA]</scope>
    <source>
        <strain evidence="2">cv. DH200-94</strain>
    </source>
</reference>
<accession>A0A068TTH0</accession>
<dbReference type="AlphaFoldDB" id="A0A068TTH0"/>
<protein>
    <submittedName>
        <fullName evidence="1">Uncharacterized protein</fullName>
    </submittedName>
</protein>
<dbReference type="Proteomes" id="UP000295252">
    <property type="component" value="Chromosome IV"/>
</dbReference>
<organism evidence="1 2">
    <name type="scientific">Coffea canephora</name>
    <name type="common">Robusta coffee</name>
    <dbReference type="NCBI Taxonomy" id="49390"/>
    <lineage>
        <taxon>Eukaryota</taxon>
        <taxon>Viridiplantae</taxon>
        <taxon>Streptophyta</taxon>
        <taxon>Embryophyta</taxon>
        <taxon>Tracheophyta</taxon>
        <taxon>Spermatophyta</taxon>
        <taxon>Magnoliopsida</taxon>
        <taxon>eudicotyledons</taxon>
        <taxon>Gunneridae</taxon>
        <taxon>Pentapetalae</taxon>
        <taxon>asterids</taxon>
        <taxon>lamiids</taxon>
        <taxon>Gentianales</taxon>
        <taxon>Rubiaceae</taxon>
        <taxon>Ixoroideae</taxon>
        <taxon>Gardenieae complex</taxon>
        <taxon>Bertiereae - Coffeeae clade</taxon>
        <taxon>Coffeeae</taxon>
        <taxon>Coffea</taxon>
    </lineage>
</organism>